<feature type="domain" description="Hedgehog protein Hint" evidence="1">
    <location>
        <begin position="16"/>
        <end position="65"/>
    </location>
</feature>
<gene>
    <name evidence="2" type="ORF">BWQ96_04395</name>
</gene>
<evidence type="ECO:0000313" key="2">
    <source>
        <dbReference type="EMBL" id="PXF45858.1"/>
    </source>
</evidence>
<comment type="caution">
    <text evidence="2">The sequence shown here is derived from an EMBL/GenBank/DDBJ whole genome shotgun (WGS) entry which is preliminary data.</text>
</comment>
<evidence type="ECO:0000313" key="3">
    <source>
        <dbReference type="Proteomes" id="UP000247409"/>
    </source>
</evidence>
<dbReference type="InterPro" id="IPR001767">
    <property type="entry name" value="Hedgehog_Hint"/>
</dbReference>
<sequence>MLYTVSDLNLVTSGITERMSGLYNLQTKHGDIVMNGVIASTYTKLLVLSVAHAAVTPLRAVSEILGVDILATLIDSGLENVRGRSWVRAG</sequence>
<organism evidence="2 3">
    <name type="scientific">Gracilariopsis chorda</name>
    <dbReference type="NCBI Taxonomy" id="448386"/>
    <lineage>
        <taxon>Eukaryota</taxon>
        <taxon>Rhodophyta</taxon>
        <taxon>Florideophyceae</taxon>
        <taxon>Rhodymeniophycidae</taxon>
        <taxon>Gracilariales</taxon>
        <taxon>Gracilariaceae</taxon>
        <taxon>Gracilariopsis</taxon>
    </lineage>
</organism>
<dbReference type="EMBL" id="NBIV01000051">
    <property type="protein sequence ID" value="PXF45858.1"/>
    <property type="molecule type" value="Genomic_DNA"/>
</dbReference>
<dbReference type="Proteomes" id="UP000247409">
    <property type="component" value="Unassembled WGS sequence"/>
</dbReference>
<dbReference type="GO" id="GO:0016540">
    <property type="term" value="P:protein autoprocessing"/>
    <property type="evidence" value="ECO:0007669"/>
    <property type="project" value="InterPro"/>
</dbReference>
<name>A0A2V3IUP4_9FLOR</name>
<accession>A0A2V3IUP4</accession>
<dbReference type="AlphaFoldDB" id="A0A2V3IUP4"/>
<keyword evidence="3" id="KW-1185">Reference proteome</keyword>
<proteinExistence type="predicted"/>
<dbReference type="Pfam" id="PF01079">
    <property type="entry name" value="Hint"/>
    <property type="match status" value="1"/>
</dbReference>
<reference evidence="2 3" key="1">
    <citation type="journal article" date="2018" name="Mol. Biol. Evol.">
        <title>Analysis of the draft genome of the red seaweed Gracilariopsis chorda provides insights into genome size evolution in Rhodophyta.</title>
        <authorList>
            <person name="Lee J."/>
            <person name="Yang E.C."/>
            <person name="Graf L."/>
            <person name="Yang J.H."/>
            <person name="Qiu H."/>
            <person name="Zel Zion U."/>
            <person name="Chan C.X."/>
            <person name="Stephens T.G."/>
            <person name="Weber A.P.M."/>
            <person name="Boo G.H."/>
            <person name="Boo S.M."/>
            <person name="Kim K.M."/>
            <person name="Shin Y."/>
            <person name="Jung M."/>
            <person name="Lee S.J."/>
            <person name="Yim H.S."/>
            <person name="Lee J.H."/>
            <person name="Bhattacharya D."/>
            <person name="Yoon H.S."/>
        </authorList>
    </citation>
    <scope>NUCLEOTIDE SEQUENCE [LARGE SCALE GENOMIC DNA]</scope>
    <source>
        <strain evidence="2 3">SKKU-2015</strain>
        <tissue evidence="2">Whole body</tissue>
    </source>
</reference>
<protein>
    <recommendedName>
        <fullName evidence="1">Hedgehog protein Hint domain-containing protein</fullName>
    </recommendedName>
</protein>
<dbReference type="OrthoDB" id="5212at2759"/>
<evidence type="ECO:0000259" key="1">
    <source>
        <dbReference type="Pfam" id="PF01079"/>
    </source>
</evidence>